<evidence type="ECO:0000256" key="1">
    <source>
        <dbReference type="ARBA" id="ARBA00009320"/>
    </source>
</evidence>
<evidence type="ECO:0008006" key="5">
    <source>
        <dbReference type="Google" id="ProtNLM"/>
    </source>
</evidence>
<dbReference type="InterPro" id="IPR043131">
    <property type="entry name" value="BCAT-like_N"/>
</dbReference>
<gene>
    <name evidence="3" type="ORF">GCM10007147_23500</name>
</gene>
<dbReference type="InterPro" id="IPR043132">
    <property type="entry name" value="BCAT-like_C"/>
</dbReference>
<dbReference type="GO" id="GO:0046394">
    <property type="term" value="P:carboxylic acid biosynthetic process"/>
    <property type="evidence" value="ECO:0007669"/>
    <property type="project" value="UniProtKB-ARBA"/>
</dbReference>
<keyword evidence="4" id="KW-1185">Reference proteome</keyword>
<dbReference type="Gene3D" id="3.30.470.10">
    <property type="match status" value="1"/>
</dbReference>
<proteinExistence type="inferred from homology"/>
<name>A0A919CIE6_9ACTN</name>
<dbReference type="PANTHER" id="PTHR42743">
    <property type="entry name" value="AMINO-ACID AMINOTRANSFERASE"/>
    <property type="match status" value="1"/>
</dbReference>
<evidence type="ECO:0000313" key="3">
    <source>
        <dbReference type="EMBL" id="GHD25921.1"/>
    </source>
</evidence>
<comment type="caution">
    <text evidence="3">The sequence shown here is derived from an EMBL/GenBank/DDBJ whole genome shotgun (WGS) entry which is preliminary data.</text>
</comment>
<dbReference type="EMBL" id="BMXL01000010">
    <property type="protein sequence ID" value="GHD25921.1"/>
    <property type="molecule type" value="Genomic_DNA"/>
</dbReference>
<dbReference type="Gene3D" id="3.20.10.10">
    <property type="entry name" value="D-amino Acid Aminotransferase, subunit A, domain 2"/>
    <property type="match status" value="1"/>
</dbReference>
<dbReference type="InterPro" id="IPR050571">
    <property type="entry name" value="Class-IV_PLP-Dep_Aminotrnsfr"/>
</dbReference>
<evidence type="ECO:0000313" key="4">
    <source>
        <dbReference type="Proteomes" id="UP000654947"/>
    </source>
</evidence>
<dbReference type="RefSeq" id="WP_017575046.1">
    <property type="nucleotide sequence ID" value="NZ_BMXL01000010.1"/>
</dbReference>
<dbReference type="SUPFAM" id="SSF56752">
    <property type="entry name" value="D-aminoacid aminotransferase-like PLP-dependent enzymes"/>
    <property type="match status" value="1"/>
</dbReference>
<organism evidence="3 4">
    <name type="scientific">Nocardiopsis kunsanensis</name>
    <dbReference type="NCBI Taxonomy" id="141693"/>
    <lineage>
        <taxon>Bacteria</taxon>
        <taxon>Bacillati</taxon>
        <taxon>Actinomycetota</taxon>
        <taxon>Actinomycetes</taxon>
        <taxon>Streptosporangiales</taxon>
        <taxon>Nocardiopsidaceae</taxon>
        <taxon>Nocardiopsis</taxon>
    </lineage>
</organism>
<accession>A0A919CIE6</accession>
<dbReference type="NCBIfam" id="NF006734">
    <property type="entry name" value="PRK09266.1"/>
    <property type="match status" value="1"/>
</dbReference>
<protein>
    <recommendedName>
        <fullName evidence="5">Aminotransferase</fullName>
    </recommendedName>
</protein>
<dbReference type="InterPro" id="IPR001544">
    <property type="entry name" value="Aminotrans_IV"/>
</dbReference>
<dbReference type="Pfam" id="PF01063">
    <property type="entry name" value="Aminotran_4"/>
    <property type="match status" value="1"/>
</dbReference>
<dbReference type="InterPro" id="IPR036038">
    <property type="entry name" value="Aminotransferase-like"/>
</dbReference>
<evidence type="ECO:0000256" key="2">
    <source>
        <dbReference type="SAM" id="MobiDB-lite"/>
    </source>
</evidence>
<feature type="region of interest" description="Disordered" evidence="2">
    <location>
        <begin position="94"/>
        <end position="115"/>
    </location>
</feature>
<comment type="similarity">
    <text evidence="1">Belongs to the class-IV pyridoxal-phosphate-dependent aminotransferase family.</text>
</comment>
<dbReference type="GO" id="GO:0003824">
    <property type="term" value="F:catalytic activity"/>
    <property type="evidence" value="ECO:0007669"/>
    <property type="project" value="InterPro"/>
</dbReference>
<sequence>MELNGRPVSTGELASLALYGYGHFTTMLVDRLRVRGLQWHLDRLHRDCHALFGTDLDLPRVRELARRAARERTAPSVVRITVFDPQLDLGRPGSRPLPQILVTTRPAPDPTVPPPPVRLGTRLYSRDTPQVKSTALFGSLRQRRSAQMDGFDDALFSGVDGRVSEGPTWNIGFLDGEGVVWPQAPALPGVTARLVEHAADSLGVPVRTRPIATAVSTRMAGAFVTNATTGVRAVASVDGAQLPQSGLVRKIAAAYEALPGDPL</sequence>
<reference evidence="3 4" key="1">
    <citation type="journal article" date="2014" name="Int. J. Syst. Evol. Microbiol.">
        <title>Complete genome sequence of Corynebacterium casei LMG S-19264T (=DSM 44701T), isolated from a smear-ripened cheese.</title>
        <authorList>
            <consortium name="US DOE Joint Genome Institute (JGI-PGF)"/>
            <person name="Walter F."/>
            <person name="Albersmeier A."/>
            <person name="Kalinowski J."/>
            <person name="Ruckert C."/>
        </authorList>
    </citation>
    <scope>NUCLEOTIDE SEQUENCE [LARGE SCALE GENOMIC DNA]</scope>
    <source>
        <strain evidence="3 4">KCTC 19473</strain>
    </source>
</reference>
<dbReference type="AlphaFoldDB" id="A0A919CIE6"/>
<dbReference type="PANTHER" id="PTHR42743:SF13">
    <property type="entry name" value="P-LOOP CONTAINING NUCLEOSIDE TRIPHOSPHATE HYDROLASE PROTEIN"/>
    <property type="match status" value="1"/>
</dbReference>
<dbReference type="Proteomes" id="UP000654947">
    <property type="component" value="Unassembled WGS sequence"/>
</dbReference>